<evidence type="ECO:0000313" key="2">
    <source>
        <dbReference type="EMBL" id="PWI66752.1"/>
    </source>
</evidence>
<feature type="compositionally biased region" description="Low complexity" evidence="1">
    <location>
        <begin position="24"/>
        <end position="42"/>
    </location>
</feature>
<organism evidence="2 3">
    <name type="scientific">Purpureocillium lilacinum</name>
    <name type="common">Paecilomyces lilacinus</name>
    <dbReference type="NCBI Taxonomy" id="33203"/>
    <lineage>
        <taxon>Eukaryota</taxon>
        <taxon>Fungi</taxon>
        <taxon>Dikarya</taxon>
        <taxon>Ascomycota</taxon>
        <taxon>Pezizomycotina</taxon>
        <taxon>Sordariomycetes</taxon>
        <taxon>Hypocreomycetidae</taxon>
        <taxon>Hypocreales</taxon>
        <taxon>Ophiocordycipitaceae</taxon>
        <taxon>Purpureocillium</taxon>
    </lineage>
</organism>
<feature type="compositionally biased region" description="Polar residues" evidence="1">
    <location>
        <begin position="146"/>
        <end position="172"/>
    </location>
</feature>
<reference evidence="2 3" key="1">
    <citation type="journal article" date="2016" name="Front. Microbiol.">
        <title>Genome and transcriptome sequences reveal the specific parasitism of the nematophagous Purpureocillium lilacinum 36-1.</title>
        <authorList>
            <person name="Xie J."/>
            <person name="Li S."/>
            <person name="Mo C."/>
            <person name="Xiao X."/>
            <person name="Peng D."/>
            <person name="Wang G."/>
            <person name="Xiao Y."/>
        </authorList>
    </citation>
    <scope>NUCLEOTIDE SEQUENCE [LARGE SCALE GENOMIC DNA]</scope>
    <source>
        <strain evidence="2 3">36-1</strain>
    </source>
</reference>
<protein>
    <recommendedName>
        <fullName evidence="4">Integral membrane protein</fullName>
    </recommendedName>
</protein>
<feature type="compositionally biased region" description="Polar residues" evidence="1">
    <location>
        <begin position="333"/>
        <end position="344"/>
    </location>
</feature>
<dbReference type="EMBL" id="LCWV01000022">
    <property type="protein sequence ID" value="PWI66752.1"/>
    <property type="molecule type" value="Genomic_DNA"/>
</dbReference>
<dbReference type="AlphaFoldDB" id="A0A2U3DWZ0"/>
<gene>
    <name evidence="2" type="ORF">PCL_04596</name>
</gene>
<sequence length="982" mass="107385">MDSLGKAFKTGLAKAYAAGQQQVQQRVSKLQDQSSGSKPPQGYGYGGGQYGAGYYNAAPQQTHHAAYPNPAATSYSAPQNAATTHSSQHAANAPYFPPPPNQVVGGPNSVSSPYQSHPYAPGPAPVSAGHQTTYESCPIPPEYPRPTNSQQPVSPATYTVPGQTNQPPVLNGQSPSYYSYPPAPPPPAPYTPPTSSQYHQGHSYAAPSPGPYVPPNHSQQNQAHIHATAVQSAPSLPTTYTTAPSPSNPSIPNTYASTGPGMGSHEPVASPPHALGINTTVPPRRPVPGDNSAPTDPHGRTNSAYDSQAPPPPPPQFSPASVHDMPDPAARDQTITSNHASSPPTGEAASYAQDSIGQLSNVMDRLNVSSSAPRPQPLPPSMPVARSSKKTLQPIKDKGEPNDVVRYCSENRVVDYALDWYHLEGVPSYLICTRCHAENIKSTSLESSFIRIKRPDGSLSTCGFYFPRVKDGLWPLSLRSNNTDSLSAFMLKRLDIPACKGASVVTATDGLKWFGMAANDIDGFIACEACYEDSVVGTPFEPRFTPYQQQGPDDKWTCDMQIPYIMRAAADFSKRNDWQGFVTAATKRCQVPACEGKDVELNSLTWYLPRRNIDNFHVCETCYLDKLAYTEFQHEFEAHPPKAGFDAWMDMLGKRRICDLSTGKLPMAFALEAALFTNDFDGFAQRASKISSLVPCTANGIIRGNWWTVSGGCPDFSICESCHTGIIQANKLETFFEPASREAEATIVCSFCVASPRFKQYMTNFIQSFDTGIFYPFTDFVIKFAGVQACAGIKSREKTKWWGYPEALFCENCYLSFVANTPLGSELTFNGEYDERFQICQVWSPRMRGMWLKACEAGKSGSEESNAALNEFKEFASRRLQVWIKTVPRIEFIQQMKQMRMMNAMHQGQLSLMYSGMNSMAVLSDTTDGNLHGNSSIGWYETEHGATGAQLFNNMQSGMANANRGDEWAEVMQLSQMWTEVE</sequence>
<proteinExistence type="predicted"/>
<feature type="compositionally biased region" description="Polar residues" evidence="1">
    <location>
        <begin position="71"/>
        <end position="89"/>
    </location>
</feature>
<feature type="region of interest" description="Disordered" evidence="1">
    <location>
        <begin position="367"/>
        <end position="401"/>
    </location>
</feature>
<evidence type="ECO:0008006" key="4">
    <source>
        <dbReference type="Google" id="ProtNLM"/>
    </source>
</evidence>
<accession>A0A2U3DWZ0</accession>
<name>A0A2U3DWZ0_PURLI</name>
<feature type="compositionally biased region" description="Polar residues" evidence="1">
    <location>
        <begin position="216"/>
        <end position="257"/>
    </location>
</feature>
<feature type="compositionally biased region" description="Pro residues" evidence="1">
    <location>
        <begin position="181"/>
        <end position="192"/>
    </location>
</feature>
<evidence type="ECO:0000256" key="1">
    <source>
        <dbReference type="SAM" id="MobiDB-lite"/>
    </source>
</evidence>
<evidence type="ECO:0000313" key="3">
    <source>
        <dbReference type="Proteomes" id="UP000245956"/>
    </source>
</evidence>
<comment type="caution">
    <text evidence="2">The sequence shown here is derived from an EMBL/GenBank/DDBJ whole genome shotgun (WGS) entry which is preliminary data.</text>
</comment>
<dbReference type="Proteomes" id="UP000245956">
    <property type="component" value="Unassembled WGS sequence"/>
</dbReference>
<feature type="compositionally biased region" description="Low complexity" evidence="1">
    <location>
        <begin position="52"/>
        <end position="61"/>
    </location>
</feature>
<feature type="region of interest" description="Disordered" evidence="1">
    <location>
        <begin position="24"/>
        <end position="351"/>
    </location>
</feature>